<evidence type="ECO:0000259" key="10">
    <source>
        <dbReference type="Pfam" id="PF13868"/>
    </source>
</evidence>
<evidence type="ECO:0000313" key="11">
    <source>
        <dbReference type="EMBL" id="KAG2467274.1"/>
    </source>
</evidence>
<dbReference type="PANTHER" id="PTHR15504:SF0">
    <property type="entry name" value="CILIA- AND FLAGELLA-ASSOCIATED PROTEIN 45"/>
    <property type="match status" value="1"/>
</dbReference>
<evidence type="ECO:0000256" key="7">
    <source>
        <dbReference type="ARBA" id="ARBA00034142"/>
    </source>
</evidence>
<dbReference type="InterPro" id="IPR033253">
    <property type="entry name" value="CFAP45"/>
</dbReference>
<evidence type="ECO:0000256" key="2">
    <source>
        <dbReference type="ARBA" id="ARBA00022846"/>
    </source>
</evidence>
<keyword evidence="3 8" id="KW-0175">Coiled coil</keyword>
<keyword evidence="2" id="KW-0282">Flagellum</keyword>
<evidence type="ECO:0000256" key="4">
    <source>
        <dbReference type="ARBA" id="ARBA00023069"/>
    </source>
</evidence>
<protein>
    <recommendedName>
        <fullName evidence="7">Cilia- and flagella-associated protein 45</fullName>
    </recommendedName>
</protein>
<evidence type="ECO:0000256" key="8">
    <source>
        <dbReference type="SAM" id="Coils"/>
    </source>
</evidence>
<evidence type="ECO:0000256" key="5">
    <source>
        <dbReference type="ARBA" id="ARBA00023273"/>
    </source>
</evidence>
<feature type="region of interest" description="Disordered" evidence="9">
    <location>
        <begin position="213"/>
        <end position="237"/>
    </location>
</feature>
<evidence type="ECO:0000256" key="9">
    <source>
        <dbReference type="SAM" id="MobiDB-lite"/>
    </source>
</evidence>
<feature type="region of interest" description="Disordered" evidence="9">
    <location>
        <begin position="294"/>
        <end position="315"/>
    </location>
</feature>
<evidence type="ECO:0000313" key="12">
    <source>
        <dbReference type="Proteomes" id="UP000886611"/>
    </source>
</evidence>
<evidence type="ECO:0000256" key="3">
    <source>
        <dbReference type="ARBA" id="ARBA00023054"/>
    </source>
</evidence>
<comment type="caution">
    <text evidence="11">The sequence shown here is derived from an EMBL/GenBank/DDBJ whole genome shotgun (WGS) entry which is preliminary data.</text>
</comment>
<comment type="subcellular location">
    <subcellularLocation>
        <location evidence="1">Cell projection</location>
        <location evidence="1">Cilium</location>
        <location evidence="1">Flagellum</location>
    </subcellularLocation>
</comment>
<dbReference type="AlphaFoldDB" id="A0A8X7XH65"/>
<keyword evidence="4" id="KW-0969">Cilium</keyword>
<feature type="non-terminal residue" evidence="11">
    <location>
        <position position="1"/>
    </location>
</feature>
<feature type="domain" description="Trichohyalin-plectin-homology" evidence="10">
    <location>
        <begin position="83"/>
        <end position="186"/>
    </location>
</feature>
<dbReference type="InterPro" id="IPR043597">
    <property type="entry name" value="TPH_dom"/>
</dbReference>
<keyword evidence="12" id="KW-1185">Reference proteome</keyword>
<comment type="similarity">
    <text evidence="6">Belongs to the CFAP45 family.</text>
</comment>
<proteinExistence type="inferred from homology"/>
<dbReference type="Pfam" id="PF13868">
    <property type="entry name" value="TPH"/>
    <property type="match status" value="1"/>
</dbReference>
<organism evidence="11 12">
    <name type="scientific">Polypterus senegalus</name>
    <name type="common">Senegal bichir</name>
    <dbReference type="NCBI Taxonomy" id="55291"/>
    <lineage>
        <taxon>Eukaryota</taxon>
        <taxon>Metazoa</taxon>
        <taxon>Chordata</taxon>
        <taxon>Craniata</taxon>
        <taxon>Vertebrata</taxon>
        <taxon>Euteleostomi</taxon>
        <taxon>Actinopterygii</taxon>
        <taxon>Polypteriformes</taxon>
        <taxon>Polypteridae</taxon>
        <taxon>Polypterus</taxon>
    </lineage>
</organism>
<feature type="coiled-coil region" evidence="8">
    <location>
        <begin position="105"/>
        <end position="151"/>
    </location>
</feature>
<dbReference type="GO" id="GO:0031514">
    <property type="term" value="C:motile cilium"/>
    <property type="evidence" value="ECO:0007669"/>
    <property type="project" value="UniProtKB-SubCell"/>
</dbReference>
<dbReference type="PANTHER" id="PTHR15504">
    <property type="entry name" value="NASOPHARYNGEAL EPITHELIUM SPECIFIC PROTEIN 1"/>
    <property type="match status" value="1"/>
</dbReference>
<feature type="region of interest" description="Disordered" evidence="9">
    <location>
        <begin position="15"/>
        <end position="65"/>
    </location>
</feature>
<feature type="compositionally biased region" description="Basic and acidic residues" evidence="9">
    <location>
        <begin position="298"/>
        <end position="307"/>
    </location>
</feature>
<feature type="compositionally biased region" description="Basic and acidic residues" evidence="9">
    <location>
        <begin position="17"/>
        <end position="65"/>
    </location>
</feature>
<evidence type="ECO:0000256" key="6">
    <source>
        <dbReference type="ARBA" id="ARBA00034116"/>
    </source>
</evidence>
<accession>A0A8X7XH65</accession>
<sequence>MYSTAELHRLWSNAQPTDKKAETACIREKDLEREQEKWAREAEEEWKAQHTHTGRPDKRNETELEIEKRKERENILRRADEMMMEREQEIMRLNTLLLAAQCHAVQEDQKVLKKQMQKVTEAEEMRIHNLMEDERRRAIKKEEQKMALRRQQMVEYNTLISHSGFTKELEWLCDEQKKMQEIEDYRRAQTESPCVYFSREKRSMNDALTYEREKEERHRNEDHKYMQDKLRQPKKKSEEANIWEQRLRETMTKKLKYMNSDLYSINLGALFQDFQKFKGINVDPAEFFHLNSQSRGRGHLEEMRETSNPESTSFM</sequence>
<feature type="non-terminal residue" evidence="11">
    <location>
        <position position="315"/>
    </location>
</feature>
<reference evidence="11 12" key="1">
    <citation type="journal article" date="2021" name="Cell">
        <title>Tracing the genetic footprints of vertebrate landing in non-teleost ray-finned fishes.</title>
        <authorList>
            <person name="Bi X."/>
            <person name="Wang K."/>
            <person name="Yang L."/>
            <person name="Pan H."/>
            <person name="Jiang H."/>
            <person name="Wei Q."/>
            <person name="Fang M."/>
            <person name="Yu H."/>
            <person name="Zhu C."/>
            <person name="Cai Y."/>
            <person name="He Y."/>
            <person name="Gan X."/>
            <person name="Zeng H."/>
            <person name="Yu D."/>
            <person name="Zhu Y."/>
            <person name="Jiang H."/>
            <person name="Qiu Q."/>
            <person name="Yang H."/>
            <person name="Zhang Y.E."/>
            <person name="Wang W."/>
            <person name="Zhu M."/>
            <person name="He S."/>
            <person name="Zhang G."/>
        </authorList>
    </citation>
    <scope>NUCLEOTIDE SEQUENCE [LARGE SCALE GENOMIC DNA]</scope>
    <source>
        <strain evidence="11">Bchr_013</strain>
    </source>
</reference>
<dbReference type="EMBL" id="JAATIS010000859">
    <property type="protein sequence ID" value="KAG2467274.1"/>
    <property type="molecule type" value="Genomic_DNA"/>
</dbReference>
<keyword evidence="5" id="KW-0966">Cell projection</keyword>
<name>A0A8X7XH65_POLSE</name>
<gene>
    <name evidence="11" type="primary">Cfap45_1</name>
    <name evidence="11" type="ORF">GTO96_0010606</name>
</gene>
<evidence type="ECO:0000256" key="1">
    <source>
        <dbReference type="ARBA" id="ARBA00004230"/>
    </source>
</evidence>
<dbReference type="Proteomes" id="UP000886611">
    <property type="component" value="Unassembled WGS sequence"/>
</dbReference>